<sequence length="111" mass="13473">MRGKQFDNWMHIHTKYIELWHHRGSHIVPLHWEQDEEYITWYMRHSRPHLFHTGIMLSIMTQQMRDISVRSERGDPSELQHIAGISRRGHNFLREFIPMRLYGRAEGPVDD</sequence>
<protein>
    <submittedName>
        <fullName evidence="1">Uncharacterized protein</fullName>
    </submittedName>
</protein>
<evidence type="ECO:0000313" key="1">
    <source>
        <dbReference type="EMBL" id="KAI4371219.1"/>
    </source>
</evidence>
<name>A0ACB9QXC2_9MYRT</name>
<organism evidence="1 2">
    <name type="scientific">Melastoma candidum</name>
    <dbReference type="NCBI Taxonomy" id="119954"/>
    <lineage>
        <taxon>Eukaryota</taxon>
        <taxon>Viridiplantae</taxon>
        <taxon>Streptophyta</taxon>
        <taxon>Embryophyta</taxon>
        <taxon>Tracheophyta</taxon>
        <taxon>Spermatophyta</taxon>
        <taxon>Magnoliopsida</taxon>
        <taxon>eudicotyledons</taxon>
        <taxon>Gunneridae</taxon>
        <taxon>Pentapetalae</taxon>
        <taxon>rosids</taxon>
        <taxon>malvids</taxon>
        <taxon>Myrtales</taxon>
        <taxon>Melastomataceae</taxon>
        <taxon>Melastomatoideae</taxon>
        <taxon>Melastomateae</taxon>
        <taxon>Melastoma</taxon>
    </lineage>
</organism>
<keyword evidence="2" id="KW-1185">Reference proteome</keyword>
<comment type="caution">
    <text evidence="1">The sequence shown here is derived from an EMBL/GenBank/DDBJ whole genome shotgun (WGS) entry which is preliminary data.</text>
</comment>
<accession>A0ACB9QXC2</accession>
<reference evidence="2" key="1">
    <citation type="journal article" date="2023" name="Front. Plant Sci.">
        <title>Chromosomal-level genome assembly of Melastoma candidum provides insights into trichome evolution.</title>
        <authorList>
            <person name="Zhong Y."/>
            <person name="Wu W."/>
            <person name="Sun C."/>
            <person name="Zou P."/>
            <person name="Liu Y."/>
            <person name="Dai S."/>
            <person name="Zhou R."/>
        </authorList>
    </citation>
    <scope>NUCLEOTIDE SEQUENCE [LARGE SCALE GENOMIC DNA]</scope>
</reference>
<dbReference type="Proteomes" id="UP001057402">
    <property type="component" value="Chromosome 5"/>
</dbReference>
<evidence type="ECO:0000313" key="2">
    <source>
        <dbReference type="Proteomes" id="UP001057402"/>
    </source>
</evidence>
<gene>
    <name evidence="1" type="ORF">MLD38_019482</name>
</gene>
<proteinExistence type="predicted"/>
<dbReference type="EMBL" id="CM042884">
    <property type="protein sequence ID" value="KAI4371219.1"/>
    <property type="molecule type" value="Genomic_DNA"/>
</dbReference>